<organism evidence="2 3">
    <name type="scientific">Limulus polyphemus</name>
    <name type="common">Atlantic horseshoe crab</name>
    <dbReference type="NCBI Taxonomy" id="6850"/>
    <lineage>
        <taxon>Eukaryota</taxon>
        <taxon>Metazoa</taxon>
        <taxon>Ecdysozoa</taxon>
        <taxon>Arthropoda</taxon>
        <taxon>Chelicerata</taxon>
        <taxon>Merostomata</taxon>
        <taxon>Xiphosura</taxon>
        <taxon>Limulidae</taxon>
        <taxon>Limulus</taxon>
    </lineage>
</organism>
<dbReference type="GeneID" id="106458229"/>
<dbReference type="PANTHER" id="PTHR13422">
    <property type="entry name" value="SIN3-HDAC COMPLEX-ASSOCIATED FACTOR"/>
    <property type="match status" value="1"/>
</dbReference>
<dbReference type="PANTHER" id="PTHR13422:SF12">
    <property type="entry name" value="SIN3-HDAC COMPLEX-ASSOCIATED FACTOR"/>
    <property type="match status" value="1"/>
</dbReference>
<dbReference type="RefSeq" id="XP_013773162.1">
    <property type="nucleotide sequence ID" value="XM_013917708.2"/>
</dbReference>
<reference evidence="3" key="1">
    <citation type="submission" date="2025-08" db="UniProtKB">
        <authorList>
            <consortium name="RefSeq"/>
        </authorList>
    </citation>
    <scope>IDENTIFICATION</scope>
    <source>
        <tissue evidence="3">Muscle</tissue>
    </source>
</reference>
<evidence type="ECO:0000256" key="1">
    <source>
        <dbReference type="SAM" id="MobiDB-lite"/>
    </source>
</evidence>
<evidence type="ECO:0000313" key="2">
    <source>
        <dbReference type="Proteomes" id="UP000694941"/>
    </source>
</evidence>
<proteinExistence type="predicted"/>
<protein>
    <submittedName>
        <fullName evidence="3">Protein FAM60A-like isoform X1</fullName>
    </submittedName>
</protein>
<evidence type="ECO:0000313" key="3">
    <source>
        <dbReference type="RefSeq" id="XP_013773162.1"/>
    </source>
</evidence>
<name>A0ABM1B1Z6_LIMPO</name>
<gene>
    <name evidence="3" type="primary">LOC106458229</name>
</gene>
<keyword evidence="2" id="KW-1185">Reference proteome</keyword>
<feature type="compositionally biased region" description="Basic residues" evidence="1">
    <location>
        <begin position="90"/>
        <end position="107"/>
    </location>
</feature>
<dbReference type="Proteomes" id="UP000694941">
    <property type="component" value="Unplaced"/>
</dbReference>
<accession>A0ABM1B1Z6</accession>
<dbReference type="Pfam" id="PF15396">
    <property type="entry name" value="FAM60A"/>
    <property type="match status" value="1"/>
</dbReference>
<feature type="region of interest" description="Disordered" evidence="1">
    <location>
        <begin position="79"/>
        <end position="160"/>
    </location>
</feature>
<dbReference type="InterPro" id="IPR026065">
    <property type="entry name" value="FAM60A"/>
</dbReference>
<feature type="compositionally biased region" description="Low complexity" evidence="1">
    <location>
        <begin position="130"/>
        <end position="158"/>
    </location>
</feature>
<sequence>MFSFHKPKIYRSANGCCICKAKSSSSRFTDSKKYESEFEKCFCIKERRSGEICNACVLLVKRWKKLPVGTNRDWSHVVDARAGPGTKSVNKAKAKASKRLQKKHKTKKTNEKMEHASSPGSFSDDMIGGDDSLSEASSLSFSHSRAPSPSPSSTSEDSGILEEPYESEIVDNGRSTHSRTQVDTIRHTKMKLSPEASRISSFLDMNFWRKEKICCGIIFKGPNNEVLIYPKLLRPCPCRKSLDAGGESPQTVHQEKSQFAGKGQLSTTDIATSRCEKVY</sequence>